<accession>A0A6M3IHS2</accession>
<protein>
    <submittedName>
        <fullName evidence="1">Uncharacterized protein</fullName>
    </submittedName>
</protein>
<evidence type="ECO:0000313" key="1">
    <source>
        <dbReference type="EMBL" id="QJA56022.1"/>
    </source>
</evidence>
<proteinExistence type="predicted"/>
<gene>
    <name evidence="2" type="ORF">MM415A00919_0016</name>
    <name evidence="1" type="ORF">MM415B01941_0013</name>
</gene>
<dbReference type="EMBL" id="MT141195">
    <property type="protein sequence ID" value="QJA56022.1"/>
    <property type="molecule type" value="Genomic_DNA"/>
</dbReference>
<dbReference type="AlphaFoldDB" id="A0A6M3IHS2"/>
<sequence length="67" mass="7934">MFNYIYECPVCNNLITLTMDMESCPFQRELAGQCDKCNNKVEMYQDDYVVWAKEKEAKDESKNNITH</sequence>
<organism evidence="1">
    <name type="scientific">viral metagenome</name>
    <dbReference type="NCBI Taxonomy" id="1070528"/>
    <lineage>
        <taxon>unclassified sequences</taxon>
        <taxon>metagenomes</taxon>
        <taxon>organismal metagenomes</taxon>
    </lineage>
</organism>
<evidence type="ECO:0000313" key="2">
    <source>
        <dbReference type="EMBL" id="QJA79319.1"/>
    </source>
</evidence>
<reference evidence="1" key="1">
    <citation type="submission" date="2020-03" db="EMBL/GenBank/DDBJ databases">
        <title>The deep terrestrial virosphere.</title>
        <authorList>
            <person name="Holmfeldt K."/>
            <person name="Nilsson E."/>
            <person name="Simone D."/>
            <person name="Lopez-Fernandez M."/>
            <person name="Wu X."/>
            <person name="de Brujin I."/>
            <person name="Lundin D."/>
            <person name="Andersson A."/>
            <person name="Bertilsson S."/>
            <person name="Dopson M."/>
        </authorList>
    </citation>
    <scope>NUCLEOTIDE SEQUENCE</scope>
    <source>
        <strain evidence="2">MM415A00919</strain>
        <strain evidence="1">MM415B01941</strain>
    </source>
</reference>
<dbReference type="EMBL" id="MT142376">
    <property type="protein sequence ID" value="QJA79319.1"/>
    <property type="molecule type" value="Genomic_DNA"/>
</dbReference>
<name>A0A6M3IHS2_9ZZZZ</name>